<dbReference type="CDD" id="cd03789">
    <property type="entry name" value="GT9_LPS_heptosyltransferase"/>
    <property type="match status" value="1"/>
</dbReference>
<evidence type="ECO:0000313" key="5">
    <source>
        <dbReference type="Proteomes" id="UP001319883"/>
    </source>
</evidence>
<dbReference type="Pfam" id="PF01075">
    <property type="entry name" value="Glyco_transf_9"/>
    <property type="match status" value="1"/>
</dbReference>
<dbReference type="PANTHER" id="PTHR30160:SF1">
    <property type="entry name" value="LIPOPOLYSACCHARIDE 1,2-N-ACETYLGLUCOSAMINETRANSFERASE-RELATED"/>
    <property type="match status" value="1"/>
</dbReference>
<organism evidence="4 5">
    <name type="scientific">Modicisalibacter tunisiensis</name>
    <dbReference type="NCBI Taxonomy" id="390637"/>
    <lineage>
        <taxon>Bacteria</taxon>
        <taxon>Pseudomonadati</taxon>
        <taxon>Pseudomonadota</taxon>
        <taxon>Gammaproteobacteria</taxon>
        <taxon>Oceanospirillales</taxon>
        <taxon>Halomonadaceae</taxon>
        <taxon>Modicisalibacter</taxon>
    </lineage>
</organism>
<dbReference type="Proteomes" id="UP001319883">
    <property type="component" value="Unassembled WGS sequence"/>
</dbReference>
<comment type="caution">
    <text evidence="4">The sequence shown here is derived from an EMBL/GenBank/DDBJ whole genome shotgun (WGS) entry which is preliminary data.</text>
</comment>
<evidence type="ECO:0000256" key="1">
    <source>
        <dbReference type="ARBA" id="ARBA00022676"/>
    </source>
</evidence>
<keyword evidence="1" id="KW-0328">Glycosyltransferase</keyword>
<reference evidence="4 5" key="1">
    <citation type="submission" date="2021-05" db="EMBL/GenBank/DDBJ databases">
        <title>Petroleum and Energy Research Collection (APPE): ex situ preservation of microbial diversity associated with the oil industry and exploitation of its biotechnological potential.</title>
        <authorList>
            <person name="Paixao C.T.M."/>
            <person name="Gomes M.B."/>
            <person name="Oliveira V.M."/>
        </authorList>
    </citation>
    <scope>NUCLEOTIDE SEQUENCE [LARGE SCALE GENOMIC DNA]</scope>
    <source>
        <strain evidence="4 5">LIT2</strain>
    </source>
</reference>
<gene>
    <name evidence="4" type="ORF">KGQ91_03685</name>
</gene>
<dbReference type="Gene3D" id="3.40.50.2000">
    <property type="entry name" value="Glycogen Phosphorylase B"/>
    <property type="match status" value="2"/>
</dbReference>
<sequence length="390" mass="43179">MYLLTRLRRHTAMRQLGKRLEKRAKAWLYRRLAVSSAAPPATPQTLEGVRRVLLVRPNFRIGNALISARLIQALAAGRPDLEIDYLATDTTVALFAGMPLTHCHALGRDMLLRPWKLAALWRTLRRRRYDLAIQVADTSLTGRLCLKAARARRTLGADSRLAGLYDQVYRLPPGHNHVYDVAAAIARTLGLACEARPWMTISDAERTRATTGLRQLADRPFEVGVFVGGHLNKRLPLDFWRALCDELNARGRRFVLLIGPEEAAMRPALEARCGRHGRVAPAMTLRDFAATLTQLPRLITPDTGPMHMAVALDVPVTAVLNTAMSRKFAPRGRADRVLLSPAPAAVVASLDGTTPCNPDLRPATFTRTPRETVEPSRQAPPFGSAMWAPR</sequence>
<accession>A0ABS7WYJ5</accession>
<dbReference type="EMBL" id="JAGXFD010000001">
    <property type="protein sequence ID" value="MBZ9566786.1"/>
    <property type="molecule type" value="Genomic_DNA"/>
</dbReference>
<protein>
    <submittedName>
        <fullName evidence="4">Glycosyltransferase family 9 protein</fullName>
    </submittedName>
</protein>
<keyword evidence="5" id="KW-1185">Reference proteome</keyword>
<evidence type="ECO:0000256" key="3">
    <source>
        <dbReference type="SAM" id="MobiDB-lite"/>
    </source>
</evidence>
<name>A0ABS7WYJ5_9GAMM</name>
<dbReference type="PANTHER" id="PTHR30160">
    <property type="entry name" value="TETRAACYLDISACCHARIDE 4'-KINASE-RELATED"/>
    <property type="match status" value="1"/>
</dbReference>
<dbReference type="InterPro" id="IPR051199">
    <property type="entry name" value="LPS_LOS_Heptosyltrfase"/>
</dbReference>
<evidence type="ECO:0000256" key="2">
    <source>
        <dbReference type="ARBA" id="ARBA00022679"/>
    </source>
</evidence>
<dbReference type="SUPFAM" id="SSF53756">
    <property type="entry name" value="UDP-Glycosyltransferase/glycogen phosphorylase"/>
    <property type="match status" value="1"/>
</dbReference>
<evidence type="ECO:0000313" key="4">
    <source>
        <dbReference type="EMBL" id="MBZ9566786.1"/>
    </source>
</evidence>
<dbReference type="InterPro" id="IPR002201">
    <property type="entry name" value="Glyco_trans_9"/>
</dbReference>
<keyword evidence="2" id="KW-0808">Transferase</keyword>
<feature type="region of interest" description="Disordered" evidence="3">
    <location>
        <begin position="353"/>
        <end position="390"/>
    </location>
</feature>
<proteinExistence type="predicted"/>
<dbReference type="RefSeq" id="WP_224420299.1">
    <property type="nucleotide sequence ID" value="NZ_JAGXFD010000001.1"/>
</dbReference>